<dbReference type="GO" id="GO:0070006">
    <property type="term" value="F:metalloaminopeptidase activity"/>
    <property type="evidence" value="ECO:0007669"/>
    <property type="project" value="InterPro"/>
</dbReference>
<dbReference type="PROSITE" id="PS00631">
    <property type="entry name" value="CYTOSOL_AP"/>
    <property type="match status" value="1"/>
</dbReference>
<evidence type="ECO:0000313" key="9">
    <source>
        <dbReference type="Proteomes" id="UP000008037"/>
    </source>
</evidence>
<name>K0IP26_NITGG</name>
<comment type="similarity">
    <text evidence="2 6">Belongs to the peptidase M17 family.</text>
</comment>
<protein>
    <recommendedName>
        <fullName evidence="6">Probable cytosol aminopeptidase</fullName>
        <ecNumber evidence="6">3.4.11.1</ecNumber>
    </recommendedName>
    <alternativeName>
        <fullName evidence="6">Leucine aminopeptidase</fullName>
        <shortName evidence="6">LAP</shortName>
        <ecNumber evidence="6">3.4.11.10</ecNumber>
    </alternativeName>
    <alternativeName>
        <fullName evidence="6">Leucyl aminopeptidase</fullName>
    </alternativeName>
</protein>
<feature type="binding site" evidence="6">
    <location>
        <position position="266"/>
    </location>
    <ligand>
        <name>Mn(2+)</name>
        <dbReference type="ChEBI" id="CHEBI:29035"/>
        <label>2</label>
    </ligand>
</feature>
<dbReference type="PANTHER" id="PTHR11963">
    <property type="entry name" value="LEUCINE AMINOPEPTIDASE-RELATED"/>
    <property type="match status" value="1"/>
</dbReference>
<dbReference type="Pfam" id="PF00883">
    <property type="entry name" value="Peptidase_M17"/>
    <property type="match status" value="1"/>
</dbReference>
<dbReference type="PANTHER" id="PTHR11963:SF23">
    <property type="entry name" value="CYTOSOL AMINOPEPTIDASE"/>
    <property type="match status" value="1"/>
</dbReference>
<dbReference type="SUPFAM" id="SSF53187">
    <property type="entry name" value="Zn-dependent exopeptidases"/>
    <property type="match status" value="1"/>
</dbReference>
<dbReference type="GO" id="GO:0005737">
    <property type="term" value="C:cytoplasm"/>
    <property type="evidence" value="ECO:0007669"/>
    <property type="project" value="UniProtKB-SubCell"/>
</dbReference>
<keyword evidence="6" id="KW-0963">Cytoplasm</keyword>
<feature type="binding site" evidence="6">
    <location>
        <position position="343"/>
    </location>
    <ligand>
        <name>Mn(2+)</name>
        <dbReference type="ChEBI" id="CHEBI:29035"/>
        <label>1</label>
    </ligand>
</feature>
<feature type="binding site" evidence="6">
    <location>
        <position position="345"/>
    </location>
    <ligand>
        <name>Mn(2+)</name>
        <dbReference type="ChEBI" id="CHEBI:29035"/>
        <label>1</label>
    </ligand>
</feature>
<accession>K0IP26</accession>
<dbReference type="InParanoid" id="K0IP26"/>
<organism evidence="8 9">
    <name type="scientific">Nitrososphaera gargensis (strain Ga9.2)</name>
    <dbReference type="NCBI Taxonomy" id="1237085"/>
    <lineage>
        <taxon>Archaea</taxon>
        <taxon>Nitrososphaerota</taxon>
        <taxon>Nitrososphaeria</taxon>
        <taxon>Nitrososphaerales</taxon>
        <taxon>Nitrososphaeraceae</taxon>
        <taxon>Nitrososphaera</taxon>
    </lineage>
</organism>
<comment type="catalytic activity">
    <reaction evidence="6">
        <text>Release of an N-terminal amino acid, preferentially leucine, but not glutamic or aspartic acids.</text>
        <dbReference type="EC" id="3.4.11.10"/>
    </reaction>
</comment>
<comment type="subcellular location">
    <subcellularLocation>
        <location evidence="6">Cytoplasm</location>
    </subcellularLocation>
</comment>
<feature type="active site" evidence="6">
    <location>
        <position position="273"/>
    </location>
</feature>
<feature type="binding site" evidence="6">
    <location>
        <position position="284"/>
    </location>
    <ligand>
        <name>Mn(2+)</name>
        <dbReference type="ChEBI" id="CHEBI:29035"/>
        <label>2</label>
    </ligand>
</feature>
<reference evidence="8 9" key="1">
    <citation type="journal article" date="2012" name="Environ. Microbiol.">
        <title>The genome of the ammonia-oxidizing Candidatus Nitrososphaera gargensis: insights into metabolic versatility and environmental adaptations.</title>
        <authorList>
            <person name="Spang A."/>
            <person name="Poehlein A."/>
            <person name="Offre P."/>
            <person name="Zumbragel S."/>
            <person name="Haider S."/>
            <person name="Rychlik N."/>
            <person name="Nowka B."/>
            <person name="Schmeisser C."/>
            <person name="Lebedeva E.V."/>
            <person name="Rattei T."/>
            <person name="Bohm C."/>
            <person name="Schmid M."/>
            <person name="Galushko A."/>
            <person name="Hatzenpichler R."/>
            <person name="Weinmaier T."/>
            <person name="Daniel R."/>
            <person name="Schleper C."/>
            <person name="Spieck E."/>
            <person name="Streit W."/>
            <person name="Wagner M."/>
        </authorList>
    </citation>
    <scope>NUCLEOTIDE SEQUENCE [LARGE SCALE GENOMIC DNA]</scope>
    <source>
        <strain evidence="9">Ga9.2</strain>
    </source>
</reference>
<comment type="function">
    <text evidence="6">Presumably involved in the processing and regular turnover of intracellular proteins. Catalyzes the removal of unsubstituted N-terminal amino acids from various peptides.</text>
</comment>
<comment type="catalytic activity">
    <reaction evidence="1 6">
        <text>Release of an N-terminal amino acid, Xaa-|-Yaa-, in which Xaa is preferably Leu, but may be other amino acids including Pro although not Arg or Lys, and Yaa may be Pro. Amino acid amides and methyl esters are also readily hydrolyzed, but rates on arylamides are exceedingly low.</text>
        <dbReference type="EC" id="3.4.11.1"/>
    </reaction>
</comment>
<dbReference type="Pfam" id="PF02789">
    <property type="entry name" value="Peptidase_M17_N"/>
    <property type="match status" value="1"/>
</dbReference>
<dbReference type="NCBIfam" id="NF002083">
    <property type="entry name" value="PRK00913.3-5"/>
    <property type="match status" value="1"/>
</dbReference>
<feature type="active site" evidence="6">
    <location>
        <position position="347"/>
    </location>
</feature>
<dbReference type="NCBIfam" id="NF002074">
    <property type="entry name" value="PRK00913.1-4"/>
    <property type="match status" value="1"/>
</dbReference>
<dbReference type="HOGENOM" id="CLU_013734_2_2_2"/>
<keyword evidence="3 6" id="KW-0031">Aminopeptidase</keyword>
<keyword evidence="5 6" id="KW-0378">Hydrolase</keyword>
<comment type="cofactor">
    <cofactor evidence="6">
        <name>Mn(2+)</name>
        <dbReference type="ChEBI" id="CHEBI:29035"/>
    </cofactor>
    <text evidence="6">Binds 2 manganese ions per subunit.</text>
</comment>
<dbReference type="Gene3D" id="3.40.220.10">
    <property type="entry name" value="Leucine Aminopeptidase, subunit E, domain 1"/>
    <property type="match status" value="1"/>
</dbReference>
<evidence type="ECO:0000256" key="1">
    <source>
        <dbReference type="ARBA" id="ARBA00000135"/>
    </source>
</evidence>
<dbReference type="STRING" id="1237085.Ngar_c34750"/>
<dbReference type="InterPro" id="IPR023042">
    <property type="entry name" value="Peptidase_M17_leu_NH2_pept"/>
</dbReference>
<evidence type="ECO:0000259" key="7">
    <source>
        <dbReference type="PROSITE" id="PS00631"/>
    </source>
</evidence>
<dbReference type="SUPFAM" id="SSF52949">
    <property type="entry name" value="Macro domain-like"/>
    <property type="match status" value="1"/>
</dbReference>
<dbReference type="CDD" id="cd00433">
    <property type="entry name" value="Peptidase_M17"/>
    <property type="match status" value="1"/>
</dbReference>
<dbReference type="PRINTS" id="PR00481">
    <property type="entry name" value="LAMNOPPTDASE"/>
</dbReference>
<feature type="domain" description="Cytosol aminopeptidase" evidence="7">
    <location>
        <begin position="341"/>
        <end position="348"/>
    </location>
</feature>
<dbReference type="InterPro" id="IPR008283">
    <property type="entry name" value="Peptidase_M17_N"/>
</dbReference>
<dbReference type="InterPro" id="IPR043472">
    <property type="entry name" value="Macro_dom-like"/>
</dbReference>
<proteinExistence type="inferred from homology"/>
<dbReference type="EC" id="3.4.11.10" evidence="6"/>
<evidence type="ECO:0000256" key="4">
    <source>
        <dbReference type="ARBA" id="ARBA00022670"/>
    </source>
</evidence>
<keyword evidence="4 6" id="KW-0645">Protease</keyword>
<dbReference type="KEGG" id="nga:Ngar_c34750"/>
<keyword evidence="6" id="KW-0464">Manganese</keyword>
<dbReference type="HAMAP" id="MF_00181">
    <property type="entry name" value="Cytosol_peptidase_M17"/>
    <property type="match status" value="1"/>
</dbReference>
<feature type="binding site" evidence="6">
    <location>
        <position position="345"/>
    </location>
    <ligand>
        <name>Mn(2+)</name>
        <dbReference type="ChEBI" id="CHEBI:29035"/>
        <label>2</label>
    </ligand>
</feature>
<dbReference type="GO" id="GO:0030145">
    <property type="term" value="F:manganese ion binding"/>
    <property type="evidence" value="ECO:0007669"/>
    <property type="project" value="UniProtKB-UniRule"/>
</dbReference>
<dbReference type="Proteomes" id="UP000008037">
    <property type="component" value="Chromosome"/>
</dbReference>
<sequence>MVQVKVEKAKIDQKQTSLLVMGVFEGEQDFMQSKELDPTVFASIKETLENKEFRGTFGSSILVYTLGRGPMKKIMLLGLGKKDKFTDESARICAGKAAQKAKELGVKEFSILQFSNLDEGLIEAMTEGVTLALYSFDKYKEAKEPATKIEEVTILINSDSPKFQSIADKASLIIEAVNFARDIGNLPPNDCPPAQLASIALSLAQEHGMKAKVIDRYELENMGMGGIVAVGKGSNSPPKLIILEYNGSSDPQQKPYLLVGKAVTFDTGGISIKPGEKMDEMKFDKCGGCTVLAVMRAVASMKLAVNVVGIVPSVENMPSSTSYRPGDIIRMYNGKTVEVLNTDAEGRMILADALAYGIATYNPKAVFDVATLTGAAVIALGANVAAIVGTNKQLTDRLRKLADKTGERMWELPLYDEFHEQIKSTYADIKNVGGRPGGAITAAAFLSNFVNGVPWVHIDIAGTAWTQDGTYEKSYNPRGATGFGVRTLVKLLMEDEKQQPA</sequence>
<keyword evidence="9" id="KW-1185">Reference proteome</keyword>
<dbReference type="PATRIC" id="fig|1237085.11.peg.3476"/>
<dbReference type="EMBL" id="CP002408">
    <property type="protein sequence ID" value="AFU60389.1"/>
    <property type="molecule type" value="Genomic_DNA"/>
</dbReference>
<evidence type="ECO:0000256" key="2">
    <source>
        <dbReference type="ARBA" id="ARBA00009528"/>
    </source>
</evidence>
<dbReference type="NCBIfam" id="NF002073">
    <property type="entry name" value="PRK00913.1-2"/>
    <property type="match status" value="1"/>
</dbReference>
<dbReference type="GO" id="GO:0006508">
    <property type="term" value="P:proteolysis"/>
    <property type="evidence" value="ECO:0007669"/>
    <property type="project" value="UniProtKB-KW"/>
</dbReference>
<dbReference type="InterPro" id="IPR011356">
    <property type="entry name" value="Leucine_aapep/pepB"/>
</dbReference>
<evidence type="ECO:0000256" key="5">
    <source>
        <dbReference type="ARBA" id="ARBA00022801"/>
    </source>
</evidence>
<gene>
    <name evidence="6 8" type="primary">pepA</name>
    <name evidence="8" type="ordered locus">Ngar_c34750</name>
</gene>
<dbReference type="EC" id="3.4.11.1" evidence="6"/>
<dbReference type="Gene3D" id="3.40.630.10">
    <property type="entry name" value="Zn peptidases"/>
    <property type="match status" value="1"/>
</dbReference>
<feature type="binding site" evidence="6">
    <location>
        <position position="261"/>
    </location>
    <ligand>
        <name>Mn(2+)</name>
        <dbReference type="ChEBI" id="CHEBI:29035"/>
        <label>2</label>
    </ligand>
</feature>
<dbReference type="GeneID" id="13797285"/>
<keyword evidence="6" id="KW-0479">Metal-binding</keyword>
<dbReference type="RefSeq" id="WP_015020921.1">
    <property type="nucleotide sequence ID" value="NC_018719.1"/>
</dbReference>
<feature type="binding site" evidence="6">
    <location>
        <position position="266"/>
    </location>
    <ligand>
        <name>Mn(2+)</name>
        <dbReference type="ChEBI" id="CHEBI:29035"/>
        <label>1</label>
    </ligand>
</feature>
<dbReference type="AlphaFoldDB" id="K0IP26"/>
<evidence type="ECO:0000256" key="3">
    <source>
        <dbReference type="ARBA" id="ARBA00022438"/>
    </source>
</evidence>
<dbReference type="InterPro" id="IPR000819">
    <property type="entry name" value="Peptidase_M17_C"/>
</dbReference>
<evidence type="ECO:0000256" key="6">
    <source>
        <dbReference type="HAMAP-Rule" id="MF_00181"/>
    </source>
</evidence>
<evidence type="ECO:0000313" key="8">
    <source>
        <dbReference type="EMBL" id="AFU60389.1"/>
    </source>
</evidence>